<dbReference type="EMBL" id="DSMU01000277">
    <property type="protein sequence ID" value="HEL65894.1"/>
    <property type="molecule type" value="Genomic_DNA"/>
</dbReference>
<dbReference type="Pfam" id="PF01687">
    <property type="entry name" value="Flavokinase"/>
    <property type="match status" value="1"/>
</dbReference>
<keyword evidence="7 14" id="KW-0547">Nucleotide-binding</keyword>
<keyword evidence="9 14" id="KW-0274">FAD</keyword>
<dbReference type="Pfam" id="PF06574">
    <property type="entry name" value="FAD_syn"/>
    <property type="match status" value="1"/>
</dbReference>
<evidence type="ECO:0000256" key="7">
    <source>
        <dbReference type="ARBA" id="ARBA00022741"/>
    </source>
</evidence>
<evidence type="ECO:0000256" key="3">
    <source>
        <dbReference type="ARBA" id="ARBA00022630"/>
    </source>
</evidence>
<dbReference type="EC" id="2.7.1.26" evidence="14"/>
<keyword evidence="6 14" id="KW-0548">Nucleotidyltransferase</keyword>
<dbReference type="InterPro" id="IPR015864">
    <property type="entry name" value="FAD_synthase"/>
</dbReference>
<dbReference type="PANTHER" id="PTHR22749:SF6">
    <property type="entry name" value="RIBOFLAVIN KINASE"/>
    <property type="match status" value="1"/>
</dbReference>
<comment type="caution">
    <text evidence="16">The sequence shown here is derived from an EMBL/GenBank/DDBJ whole genome shotgun (WGS) entry which is preliminary data.</text>
</comment>
<dbReference type="UniPathway" id="UPA00277">
    <property type="reaction ID" value="UER00407"/>
</dbReference>
<keyword evidence="5 14" id="KW-0808">Transferase</keyword>
<dbReference type="Gene3D" id="3.40.50.620">
    <property type="entry name" value="HUPs"/>
    <property type="match status" value="1"/>
</dbReference>
<dbReference type="CDD" id="cd02064">
    <property type="entry name" value="FAD_synthetase_N"/>
    <property type="match status" value="1"/>
</dbReference>
<evidence type="ECO:0000256" key="11">
    <source>
        <dbReference type="ARBA" id="ARBA00023268"/>
    </source>
</evidence>
<dbReference type="GO" id="GO:0005524">
    <property type="term" value="F:ATP binding"/>
    <property type="evidence" value="ECO:0007669"/>
    <property type="project" value="UniProtKB-UniRule"/>
</dbReference>
<name>A0A7C2I1P5_9THEO</name>
<dbReference type="EC" id="2.7.7.2" evidence="14"/>
<dbReference type="PANTHER" id="PTHR22749">
    <property type="entry name" value="RIBOFLAVIN KINASE/FMN ADENYLYLTRANSFERASE"/>
    <property type="match status" value="1"/>
</dbReference>
<dbReference type="FunFam" id="3.40.50.620:FF:000021">
    <property type="entry name" value="Riboflavin biosynthesis protein"/>
    <property type="match status" value="1"/>
</dbReference>
<dbReference type="AlphaFoldDB" id="A0A7C2I1P5"/>
<dbReference type="GO" id="GO:0009398">
    <property type="term" value="P:FMN biosynthetic process"/>
    <property type="evidence" value="ECO:0007669"/>
    <property type="project" value="UniProtKB-UniRule"/>
</dbReference>
<keyword evidence="3 14" id="KW-0285">Flavoprotein</keyword>
<comment type="pathway">
    <text evidence="2 14">Cofactor biosynthesis; FMN biosynthesis; FMN from riboflavin (ATP route): step 1/1.</text>
</comment>
<dbReference type="NCBIfam" id="NF004160">
    <property type="entry name" value="PRK05627.1-3"/>
    <property type="match status" value="1"/>
</dbReference>
<keyword evidence="8 14" id="KW-0418">Kinase</keyword>
<dbReference type="GO" id="GO:0006747">
    <property type="term" value="P:FAD biosynthetic process"/>
    <property type="evidence" value="ECO:0007669"/>
    <property type="project" value="UniProtKB-UniRule"/>
</dbReference>
<dbReference type="UniPathway" id="UPA00276">
    <property type="reaction ID" value="UER00406"/>
</dbReference>
<evidence type="ECO:0000256" key="13">
    <source>
        <dbReference type="ARBA" id="ARBA00049494"/>
    </source>
</evidence>
<evidence type="ECO:0000256" key="10">
    <source>
        <dbReference type="ARBA" id="ARBA00022840"/>
    </source>
</evidence>
<evidence type="ECO:0000256" key="8">
    <source>
        <dbReference type="ARBA" id="ARBA00022777"/>
    </source>
</evidence>
<evidence type="ECO:0000256" key="4">
    <source>
        <dbReference type="ARBA" id="ARBA00022643"/>
    </source>
</evidence>
<dbReference type="GO" id="GO:0008531">
    <property type="term" value="F:riboflavin kinase activity"/>
    <property type="evidence" value="ECO:0007669"/>
    <property type="project" value="UniProtKB-UniRule"/>
</dbReference>
<dbReference type="NCBIfam" id="NF004162">
    <property type="entry name" value="PRK05627.1-5"/>
    <property type="match status" value="1"/>
</dbReference>
<organism evidence="16">
    <name type="scientific">Ammonifex degensii</name>
    <dbReference type="NCBI Taxonomy" id="42838"/>
    <lineage>
        <taxon>Bacteria</taxon>
        <taxon>Bacillati</taxon>
        <taxon>Bacillota</taxon>
        <taxon>Clostridia</taxon>
        <taxon>Thermoanaerobacterales</taxon>
        <taxon>Thermoanaerobacteraceae</taxon>
        <taxon>Ammonifex</taxon>
    </lineage>
</organism>
<protein>
    <recommendedName>
        <fullName evidence="14">Riboflavin biosynthesis protein</fullName>
    </recommendedName>
    <domain>
        <recommendedName>
            <fullName evidence="14">Riboflavin kinase</fullName>
            <ecNumber evidence="14">2.7.1.26</ecNumber>
        </recommendedName>
        <alternativeName>
            <fullName evidence="14">Flavokinase</fullName>
        </alternativeName>
    </domain>
    <domain>
        <recommendedName>
            <fullName evidence="14">FMN adenylyltransferase</fullName>
            <ecNumber evidence="14">2.7.7.2</ecNumber>
        </recommendedName>
        <alternativeName>
            <fullName evidence="14">FAD pyrophosphorylase</fullName>
        </alternativeName>
        <alternativeName>
            <fullName evidence="14">FAD synthase</fullName>
        </alternativeName>
    </domain>
</protein>
<gene>
    <name evidence="16" type="ORF">ENQ34_04360</name>
</gene>
<comment type="similarity">
    <text evidence="14">Belongs to the ribF family.</text>
</comment>
<keyword evidence="11" id="KW-0511">Multifunctional enzyme</keyword>
<dbReference type="NCBIfam" id="TIGR00083">
    <property type="entry name" value="ribF"/>
    <property type="match status" value="1"/>
</dbReference>
<dbReference type="InterPro" id="IPR015865">
    <property type="entry name" value="Riboflavin_kinase_bac/euk"/>
</dbReference>
<comment type="catalytic activity">
    <reaction evidence="13 14">
        <text>FMN + ATP + H(+) = FAD + diphosphate</text>
        <dbReference type="Rhea" id="RHEA:17237"/>
        <dbReference type="ChEBI" id="CHEBI:15378"/>
        <dbReference type="ChEBI" id="CHEBI:30616"/>
        <dbReference type="ChEBI" id="CHEBI:33019"/>
        <dbReference type="ChEBI" id="CHEBI:57692"/>
        <dbReference type="ChEBI" id="CHEBI:58210"/>
        <dbReference type="EC" id="2.7.7.2"/>
    </reaction>
</comment>
<evidence type="ECO:0000256" key="1">
    <source>
        <dbReference type="ARBA" id="ARBA00004726"/>
    </source>
</evidence>
<reference evidence="16" key="1">
    <citation type="journal article" date="2020" name="mSystems">
        <title>Genome- and Community-Level Interaction Insights into Carbon Utilization and Element Cycling Functions of Hydrothermarchaeota in Hydrothermal Sediment.</title>
        <authorList>
            <person name="Zhou Z."/>
            <person name="Liu Y."/>
            <person name="Xu W."/>
            <person name="Pan J."/>
            <person name="Luo Z.H."/>
            <person name="Li M."/>
        </authorList>
    </citation>
    <scope>NUCLEOTIDE SEQUENCE [LARGE SCALE GENOMIC DNA]</scope>
    <source>
        <strain evidence="16">SpSt-300</strain>
    </source>
</reference>
<dbReference type="GO" id="GO:0003919">
    <property type="term" value="F:FMN adenylyltransferase activity"/>
    <property type="evidence" value="ECO:0007669"/>
    <property type="project" value="UniProtKB-UniRule"/>
</dbReference>
<evidence type="ECO:0000256" key="12">
    <source>
        <dbReference type="ARBA" id="ARBA00047880"/>
    </source>
</evidence>
<dbReference type="InterPro" id="IPR023465">
    <property type="entry name" value="Riboflavin_kinase_dom_sf"/>
</dbReference>
<comment type="catalytic activity">
    <reaction evidence="12 14">
        <text>riboflavin + ATP = FMN + ADP + H(+)</text>
        <dbReference type="Rhea" id="RHEA:14357"/>
        <dbReference type="ChEBI" id="CHEBI:15378"/>
        <dbReference type="ChEBI" id="CHEBI:30616"/>
        <dbReference type="ChEBI" id="CHEBI:57986"/>
        <dbReference type="ChEBI" id="CHEBI:58210"/>
        <dbReference type="ChEBI" id="CHEBI:456216"/>
        <dbReference type="EC" id="2.7.1.26"/>
    </reaction>
</comment>
<dbReference type="PIRSF" id="PIRSF004491">
    <property type="entry name" value="FAD_Synth"/>
    <property type="match status" value="1"/>
</dbReference>
<keyword evidence="10 14" id="KW-0067">ATP-binding</keyword>
<dbReference type="GO" id="GO:0009231">
    <property type="term" value="P:riboflavin biosynthetic process"/>
    <property type="evidence" value="ECO:0007669"/>
    <property type="project" value="InterPro"/>
</dbReference>
<dbReference type="SUPFAM" id="SSF52374">
    <property type="entry name" value="Nucleotidylyl transferase"/>
    <property type="match status" value="1"/>
</dbReference>
<evidence type="ECO:0000256" key="5">
    <source>
        <dbReference type="ARBA" id="ARBA00022679"/>
    </source>
</evidence>
<feature type="domain" description="Riboflavin kinase" evidence="15">
    <location>
        <begin position="210"/>
        <end position="337"/>
    </location>
</feature>
<accession>A0A7C2I1P5</accession>
<evidence type="ECO:0000313" key="16">
    <source>
        <dbReference type="EMBL" id="HEL65894.1"/>
    </source>
</evidence>
<comment type="pathway">
    <text evidence="1 14">Cofactor biosynthesis; FAD biosynthesis; FAD from FMN: step 1/1.</text>
</comment>
<sequence>MYSKSGYKLFARGQRKTCRLFSGRFGVLEIYTDYRGLRHLYPHICAGLGNFDGVHLGHRRLIDQLVAYARQHQGTAVVFTFEPHPAAVLKPQTAPPLLLAPELKQQLIAGLGVDLFLAVPFTREFAALKPEEFVKEVLCGEMGVRAVFVGYNYTFGYRGAGTPDTLQALAARYGFAVKVIPPVMVEDQTVSSTLIRKLIAEGKVEEAQRYLGYYPVFAGTVVAGESRGSKMGFPTANLEVTDRILVPANGVYAVKVVVEGKAFAGVANIGTCPTFAGNASRRRRIEVFLFDFCGNLYGKRLEVSFTRRLRGERCFASAAELVEQIRRDVAAAKALAEERIE</sequence>
<evidence type="ECO:0000256" key="2">
    <source>
        <dbReference type="ARBA" id="ARBA00005201"/>
    </source>
</evidence>
<dbReference type="SUPFAM" id="SSF82114">
    <property type="entry name" value="Riboflavin kinase-like"/>
    <property type="match status" value="1"/>
</dbReference>
<dbReference type="InterPro" id="IPR023468">
    <property type="entry name" value="Riboflavin_kinase"/>
</dbReference>
<evidence type="ECO:0000256" key="6">
    <source>
        <dbReference type="ARBA" id="ARBA00022695"/>
    </source>
</evidence>
<dbReference type="InterPro" id="IPR002606">
    <property type="entry name" value="Riboflavin_kinase_bac"/>
</dbReference>
<dbReference type="InterPro" id="IPR014729">
    <property type="entry name" value="Rossmann-like_a/b/a_fold"/>
</dbReference>
<evidence type="ECO:0000256" key="9">
    <source>
        <dbReference type="ARBA" id="ARBA00022827"/>
    </source>
</evidence>
<evidence type="ECO:0000256" key="14">
    <source>
        <dbReference type="PIRNR" id="PIRNR004491"/>
    </source>
</evidence>
<dbReference type="Gene3D" id="2.40.30.30">
    <property type="entry name" value="Riboflavin kinase-like"/>
    <property type="match status" value="1"/>
</dbReference>
<proteinExistence type="inferred from homology"/>
<evidence type="ECO:0000259" key="15">
    <source>
        <dbReference type="SMART" id="SM00904"/>
    </source>
</evidence>
<keyword evidence="4 14" id="KW-0288">FMN</keyword>
<dbReference type="SMART" id="SM00904">
    <property type="entry name" value="Flavokinase"/>
    <property type="match status" value="1"/>
</dbReference>